<dbReference type="OrthoDB" id="9801785at2"/>
<comment type="pathway">
    <text evidence="3 10">Carbohydrate metabolism; galactose metabolism.</text>
</comment>
<protein>
    <recommendedName>
        <fullName evidence="6 10">UDP-glucose 4-epimerase</fullName>
        <ecNumber evidence="5 10">5.1.3.2</ecNumber>
    </recommendedName>
</protein>
<dbReference type="PANTHER" id="PTHR43725:SF53">
    <property type="entry name" value="UDP-ARABINOSE 4-EPIMERASE 1"/>
    <property type="match status" value="1"/>
</dbReference>
<accession>A0A3D8IAD2</accession>
<dbReference type="InterPro" id="IPR001509">
    <property type="entry name" value="Epimerase_deHydtase"/>
</dbReference>
<keyword evidence="8 10" id="KW-0413">Isomerase</keyword>
<evidence type="ECO:0000256" key="3">
    <source>
        <dbReference type="ARBA" id="ARBA00004947"/>
    </source>
</evidence>
<comment type="cofactor">
    <cofactor evidence="2 10">
        <name>NAD(+)</name>
        <dbReference type="ChEBI" id="CHEBI:57540"/>
    </cofactor>
</comment>
<evidence type="ECO:0000256" key="1">
    <source>
        <dbReference type="ARBA" id="ARBA00000083"/>
    </source>
</evidence>
<dbReference type="InterPro" id="IPR036291">
    <property type="entry name" value="NAD(P)-bd_dom_sf"/>
</dbReference>
<keyword evidence="9 10" id="KW-0119">Carbohydrate metabolism</keyword>
<reference evidence="12 13" key="1">
    <citation type="submission" date="2018-04" db="EMBL/GenBank/DDBJ databases">
        <title>Novel Campyloabacter and Helicobacter Species and Strains.</title>
        <authorList>
            <person name="Mannion A.J."/>
            <person name="Shen Z."/>
            <person name="Fox J.G."/>
        </authorList>
    </citation>
    <scope>NUCLEOTIDE SEQUENCE [LARGE SCALE GENOMIC DNA]</scope>
    <source>
        <strain evidence="12 13">MIT 99-5101</strain>
    </source>
</reference>
<evidence type="ECO:0000256" key="7">
    <source>
        <dbReference type="ARBA" id="ARBA00023027"/>
    </source>
</evidence>
<evidence type="ECO:0000256" key="6">
    <source>
        <dbReference type="ARBA" id="ARBA00018569"/>
    </source>
</evidence>
<dbReference type="GO" id="GO:0003978">
    <property type="term" value="F:UDP-glucose 4-epimerase activity"/>
    <property type="evidence" value="ECO:0007669"/>
    <property type="project" value="UniProtKB-UniRule"/>
</dbReference>
<dbReference type="CDD" id="cd05247">
    <property type="entry name" value="UDP_G4E_1_SDR_e"/>
    <property type="match status" value="1"/>
</dbReference>
<evidence type="ECO:0000256" key="5">
    <source>
        <dbReference type="ARBA" id="ARBA00013189"/>
    </source>
</evidence>
<evidence type="ECO:0000256" key="8">
    <source>
        <dbReference type="ARBA" id="ARBA00023235"/>
    </source>
</evidence>
<dbReference type="SUPFAM" id="SSF51735">
    <property type="entry name" value="NAD(P)-binding Rossmann-fold domains"/>
    <property type="match status" value="1"/>
</dbReference>
<dbReference type="Gene3D" id="3.40.50.720">
    <property type="entry name" value="NAD(P)-binding Rossmann-like Domain"/>
    <property type="match status" value="1"/>
</dbReference>
<dbReference type="Pfam" id="PF01370">
    <property type="entry name" value="Epimerase"/>
    <property type="match status" value="1"/>
</dbReference>
<evidence type="ECO:0000256" key="2">
    <source>
        <dbReference type="ARBA" id="ARBA00001911"/>
    </source>
</evidence>
<keyword evidence="13" id="KW-1185">Reference proteome</keyword>
<dbReference type="GO" id="GO:0033499">
    <property type="term" value="P:galactose catabolic process via UDP-galactose, Leloir pathway"/>
    <property type="evidence" value="ECO:0007669"/>
    <property type="project" value="TreeGrafter"/>
</dbReference>
<name>A0A3D8IAD2_9HELI</name>
<dbReference type="RefSeq" id="WP_115551976.1">
    <property type="nucleotide sequence ID" value="NZ_CAORSE010000014.1"/>
</dbReference>
<evidence type="ECO:0000313" key="12">
    <source>
        <dbReference type="EMBL" id="RDU62133.1"/>
    </source>
</evidence>
<comment type="caution">
    <text evidence="12">The sequence shown here is derived from an EMBL/GenBank/DDBJ whole genome shotgun (WGS) entry which is preliminary data.</text>
</comment>
<dbReference type="InterPro" id="IPR005886">
    <property type="entry name" value="UDP_G4E"/>
</dbReference>
<sequence length="338" mass="38145">MQIYFFTGAAGYIGSHTAYYFLKNSDCKIVIFDNLSSGFRENVEFLMQTFPQRVEFVQGDLGDSMALENVLKSCCFDAIIHFAASLIVQESVQNPLKYFQNNVTNTTNLLQITQKFAINKFLFSSTAAVYGEPKEHSPIQESAIPNPINPYGESKLMIEKILYALQVANPNFKSVILRYFNVAGALMDKQGALGQRTKNATHLIKVACECATNKRAKMQIFGSDYETRDGTCIRDYIHIDDLASAHFFALQSLLESQTSEIYNVGYGKGFSVKEVIDCVKKVSGKDFVVESAKRREGDPSVLVSDNHKILSKTKWQPQFNQLEMICRSAYLWEEKLQT</sequence>
<gene>
    <name evidence="12" type="primary">galE</name>
    <name evidence="12" type="ORF">CQA43_07420</name>
</gene>
<dbReference type="Proteomes" id="UP000256650">
    <property type="component" value="Unassembled WGS sequence"/>
</dbReference>
<organism evidence="12 13">
    <name type="scientific">Helicobacter ganmani</name>
    <dbReference type="NCBI Taxonomy" id="60246"/>
    <lineage>
        <taxon>Bacteria</taxon>
        <taxon>Pseudomonadati</taxon>
        <taxon>Campylobacterota</taxon>
        <taxon>Epsilonproteobacteria</taxon>
        <taxon>Campylobacterales</taxon>
        <taxon>Helicobacteraceae</taxon>
        <taxon>Helicobacter</taxon>
    </lineage>
</organism>
<dbReference type="EMBL" id="NXLS01000008">
    <property type="protein sequence ID" value="RDU62133.1"/>
    <property type="molecule type" value="Genomic_DNA"/>
</dbReference>
<dbReference type="PANTHER" id="PTHR43725">
    <property type="entry name" value="UDP-GLUCOSE 4-EPIMERASE"/>
    <property type="match status" value="1"/>
</dbReference>
<comment type="subunit">
    <text evidence="10">Homodimer.</text>
</comment>
<dbReference type="NCBIfam" id="TIGR01179">
    <property type="entry name" value="galE"/>
    <property type="match status" value="1"/>
</dbReference>
<comment type="similarity">
    <text evidence="4 10">Belongs to the NAD(P)-dependent epimerase/dehydratase family.</text>
</comment>
<evidence type="ECO:0000256" key="9">
    <source>
        <dbReference type="ARBA" id="ARBA00023277"/>
    </source>
</evidence>
<dbReference type="EC" id="5.1.3.2" evidence="5 10"/>
<dbReference type="GeneID" id="82536110"/>
<comment type="catalytic activity">
    <reaction evidence="1 10">
        <text>UDP-alpha-D-glucose = UDP-alpha-D-galactose</text>
        <dbReference type="Rhea" id="RHEA:22168"/>
        <dbReference type="ChEBI" id="CHEBI:58885"/>
        <dbReference type="ChEBI" id="CHEBI:66914"/>
        <dbReference type="EC" id="5.1.3.2"/>
    </reaction>
</comment>
<evidence type="ECO:0000259" key="11">
    <source>
        <dbReference type="Pfam" id="PF01370"/>
    </source>
</evidence>
<evidence type="ECO:0000313" key="13">
    <source>
        <dbReference type="Proteomes" id="UP000256650"/>
    </source>
</evidence>
<dbReference type="AlphaFoldDB" id="A0A3D8IAD2"/>
<proteinExistence type="inferred from homology"/>
<feature type="domain" description="NAD-dependent epimerase/dehydratase" evidence="11">
    <location>
        <begin position="7"/>
        <end position="265"/>
    </location>
</feature>
<evidence type="ECO:0000256" key="10">
    <source>
        <dbReference type="RuleBase" id="RU366046"/>
    </source>
</evidence>
<keyword evidence="7 10" id="KW-0520">NAD</keyword>
<dbReference type="Gene3D" id="3.90.25.10">
    <property type="entry name" value="UDP-galactose 4-epimerase, domain 1"/>
    <property type="match status" value="1"/>
</dbReference>
<evidence type="ECO:0000256" key="4">
    <source>
        <dbReference type="ARBA" id="ARBA00007637"/>
    </source>
</evidence>
<dbReference type="UniPathway" id="UPA00214"/>